<dbReference type="EMBL" id="VFOM01000001">
    <property type="protein sequence ID" value="TQL48659.1"/>
    <property type="molecule type" value="Genomic_DNA"/>
</dbReference>
<name>A0A542YKN6_9MICO</name>
<dbReference type="AlphaFoldDB" id="A0A542YKN6"/>
<dbReference type="InterPro" id="IPR024079">
    <property type="entry name" value="MetalloPept_cat_dom_sf"/>
</dbReference>
<proteinExistence type="predicted"/>
<dbReference type="Proteomes" id="UP000317998">
    <property type="component" value="Unassembled WGS sequence"/>
</dbReference>
<sequence>MMLSPAGDRRSARAAARAAVMLVAGALVLPLLVAVAPAESAEGTAGGAATQAAPVAQAEASADRVSYGDDMVDPSALLEAGEEYVPRAESPFRERIVRGHFADVAVVAPRGSIGGSGFVSDARVNEIVAGVANFWTTQSNGQVTSLTRDTPIRRFTSAYSCSQTMEIWSAMAAEFGQRAVDYVSRDSRHLIVLVPKGCGSVGLGTVGVVPGETSAGNGGLVWATLDGITDVDTVAHELGHNLGLNHSNVHYCHDAMTSEGRLIAPPSTFAPGCVDVEYDDSYDIMGGGIIVNGKGNTQPPALNVTHKQLLDAVASDELRSVNQTTTVTLNSTGTSGLRALSIIDPRTGQRYFVDFRGGAGTDAAALYASGALDFWGAGKGVRVLTMRSDQSSVVLSRPGDGPLVSVAGESWESQSRGLKVRVDSTTATTATLTVTLDSFTSRVSGVDRYSTALAIAEAGYPSTAPIVYVATGVNFPDALAAAPAAAVKGGPLLLTLPEQLPATVAAKIKRLAPAKIVVVGGPNAVSNTVLAQLKAIQSNTVRLSGVDRFATARAIVEDAFPRSTDAYIATGRNYPDALAAAAAAGAQARPVVLVDGNAPAIDPSSLALLRKLGVVRATVVGGTSVVSSGMQASLTNSGVAVTRRGGVDRFQTAQLVNESAFATTGATEAFFATGYQFPDALAGAALAGARKAPLYLVPATCVPSAAANGMTKLGVVGATLLGGVNALGDGVAMMKLC</sequence>
<evidence type="ECO:0000313" key="2">
    <source>
        <dbReference type="Proteomes" id="UP000317998"/>
    </source>
</evidence>
<dbReference type="Pfam" id="PF04122">
    <property type="entry name" value="CW_binding_2"/>
    <property type="match status" value="3"/>
</dbReference>
<gene>
    <name evidence="1" type="ORF">FB562_1757</name>
</gene>
<dbReference type="OrthoDB" id="3758789at2"/>
<dbReference type="RefSeq" id="WP_141880739.1">
    <property type="nucleotide sequence ID" value="NZ_VFOM01000001.1"/>
</dbReference>
<dbReference type="SUPFAM" id="SSF55486">
    <property type="entry name" value="Metalloproteases ('zincins'), catalytic domain"/>
    <property type="match status" value="1"/>
</dbReference>
<organism evidence="1 2">
    <name type="scientific">Homoserinimonas aerilata</name>
    <dbReference type="NCBI Taxonomy" id="1162970"/>
    <lineage>
        <taxon>Bacteria</taxon>
        <taxon>Bacillati</taxon>
        <taxon>Actinomycetota</taxon>
        <taxon>Actinomycetes</taxon>
        <taxon>Micrococcales</taxon>
        <taxon>Microbacteriaceae</taxon>
        <taxon>Homoserinimonas</taxon>
    </lineage>
</organism>
<keyword evidence="2" id="KW-1185">Reference proteome</keyword>
<dbReference type="InterPro" id="IPR051922">
    <property type="entry name" value="Bact_Sporulation_Assoc"/>
</dbReference>
<dbReference type="Pfam" id="PF13688">
    <property type="entry name" value="Reprolysin_5"/>
    <property type="match status" value="1"/>
</dbReference>
<dbReference type="Gene3D" id="3.40.390.10">
    <property type="entry name" value="Collagenase (Catalytic Domain)"/>
    <property type="match status" value="1"/>
</dbReference>
<dbReference type="GO" id="GO:0008237">
    <property type="term" value="F:metallopeptidase activity"/>
    <property type="evidence" value="ECO:0007669"/>
    <property type="project" value="InterPro"/>
</dbReference>
<dbReference type="InterPro" id="IPR007253">
    <property type="entry name" value="Cell_wall-bd_2"/>
</dbReference>
<evidence type="ECO:0000313" key="1">
    <source>
        <dbReference type="EMBL" id="TQL48659.1"/>
    </source>
</evidence>
<dbReference type="PANTHER" id="PTHR30032:SF8">
    <property type="entry name" value="GERMINATION-SPECIFIC N-ACETYLMURAMOYL-L-ALANINE AMIDASE"/>
    <property type="match status" value="1"/>
</dbReference>
<dbReference type="PANTHER" id="PTHR30032">
    <property type="entry name" value="N-ACETYLMURAMOYL-L-ALANINE AMIDASE-RELATED"/>
    <property type="match status" value="1"/>
</dbReference>
<accession>A0A542YKN6</accession>
<protein>
    <submittedName>
        <fullName evidence="1">Metallopeptidase family M12-like protein</fullName>
    </submittedName>
</protein>
<comment type="caution">
    <text evidence="1">The sequence shown here is derived from an EMBL/GenBank/DDBJ whole genome shotgun (WGS) entry which is preliminary data.</text>
</comment>
<reference evidence="1 2" key="1">
    <citation type="submission" date="2019-06" db="EMBL/GenBank/DDBJ databases">
        <title>Sequencing the genomes of 1000 actinobacteria strains.</title>
        <authorList>
            <person name="Klenk H.-P."/>
        </authorList>
    </citation>
    <scope>NUCLEOTIDE SEQUENCE [LARGE SCALE GENOMIC DNA]</scope>
    <source>
        <strain evidence="1 2">DSM 26477</strain>
    </source>
</reference>
<dbReference type="Gene3D" id="3.40.50.12090">
    <property type="match status" value="1"/>
</dbReference>